<evidence type="ECO:0008006" key="3">
    <source>
        <dbReference type="Google" id="ProtNLM"/>
    </source>
</evidence>
<dbReference type="RefSeq" id="WP_184919053.1">
    <property type="nucleotide sequence ID" value="NZ_JACHMO010000001.1"/>
</dbReference>
<reference evidence="1 2" key="1">
    <citation type="submission" date="2020-08" db="EMBL/GenBank/DDBJ databases">
        <title>Sequencing the genomes of 1000 actinobacteria strains.</title>
        <authorList>
            <person name="Klenk H.-P."/>
        </authorList>
    </citation>
    <scope>NUCLEOTIDE SEQUENCE [LARGE SCALE GENOMIC DNA]</scope>
    <source>
        <strain evidence="1 2">DSM 45486</strain>
    </source>
</reference>
<dbReference type="EMBL" id="JACHMO010000001">
    <property type="protein sequence ID" value="MBB5802386.1"/>
    <property type="molecule type" value="Genomic_DNA"/>
</dbReference>
<sequence length="386" mass="42295">MTLAEIDDAQRRVRLGVRHLLATPTAASVEDVADTLVGLHATDPATVVLSACARMEHPSAAEVETAFYERRTLVRLLCMRRTMFAVTAATAPVVQAAAGDAIAAKERQRLVQYLAEGVGWDADRLAEVEKATLEALRLRGEATAVELTRDVPALLEQVVLGAGTPREIRQNVSSRVIRVLAAEGWMRRGRPLGTWLSSQFRWTPATPWPEIDPDEARAELVRRWLASYGPGTEADVKWWTGWTLGAVRKALTAVGAVRVRLSTGDGYVLPDDVEPIGEPEPWAALLPALDSTPMGWQARGWYLPDHQRSRLFDTTGNVGPTVWWNGSVVGGWAQRADGELVWELVEDVGTEAAAAIAREADRVAVRLAGVRVIPRFRTPLEKELAK</sequence>
<dbReference type="Pfam" id="PF06224">
    <property type="entry name" value="AlkZ-like"/>
    <property type="match status" value="1"/>
</dbReference>
<dbReference type="PANTHER" id="PTHR38479">
    <property type="entry name" value="LMO0824 PROTEIN"/>
    <property type="match status" value="1"/>
</dbReference>
<evidence type="ECO:0000313" key="1">
    <source>
        <dbReference type="EMBL" id="MBB5802386.1"/>
    </source>
</evidence>
<evidence type="ECO:0000313" key="2">
    <source>
        <dbReference type="Proteomes" id="UP000552097"/>
    </source>
</evidence>
<dbReference type="AlphaFoldDB" id="A0A7W9HI57"/>
<dbReference type="Proteomes" id="UP000552097">
    <property type="component" value="Unassembled WGS sequence"/>
</dbReference>
<accession>A0A7W9HI57</accession>
<dbReference type="PANTHER" id="PTHR38479:SF2">
    <property type="entry name" value="WINGED HELIX DNA-BINDING DOMAIN-CONTAINING PROTEIN"/>
    <property type="match status" value="1"/>
</dbReference>
<protein>
    <recommendedName>
        <fullName evidence="3">Winged helix DNA-binding protein</fullName>
    </recommendedName>
</protein>
<keyword evidence="2" id="KW-1185">Reference proteome</keyword>
<proteinExistence type="predicted"/>
<dbReference type="InterPro" id="IPR009351">
    <property type="entry name" value="AlkZ-like"/>
</dbReference>
<gene>
    <name evidence="1" type="ORF">F4560_002154</name>
</gene>
<comment type="caution">
    <text evidence="1">The sequence shown here is derived from an EMBL/GenBank/DDBJ whole genome shotgun (WGS) entry which is preliminary data.</text>
</comment>
<name>A0A7W9HI57_9PSEU</name>
<organism evidence="1 2">
    <name type="scientific">Saccharothrix ecbatanensis</name>
    <dbReference type="NCBI Taxonomy" id="1105145"/>
    <lineage>
        <taxon>Bacteria</taxon>
        <taxon>Bacillati</taxon>
        <taxon>Actinomycetota</taxon>
        <taxon>Actinomycetes</taxon>
        <taxon>Pseudonocardiales</taxon>
        <taxon>Pseudonocardiaceae</taxon>
        <taxon>Saccharothrix</taxon>
    </lineage>
</organism>